<proteinExistence type="predicted"/>
<dbReference type="Proteomes" id="UP000298030">
    <property type="component" value="Unassembled WGS sequence"/>
</dbReference>
<name>A0A4Y7T7U5_COPMI</name>
<evidence type="ECO:0000313" key="2">
    <source>
        <dbReference type="EMBL" id="TEB30180.1"/>
    </source>
</evidence>
<comment type="caution">
    <text evidence="2">The sequence shown here is derived from an EMBL/GenBank/DDBJ whole genome shotgun (WGS) entry which is preliminary data.</text>
</comment>
<feature type="region of interest" description="Disordered" evidence="1">
    <location>
        <begin position="84"/>
        <end position="114"/>
    </location>
</feature>
<evidence type="ECO:0000313" key="3">
    <source>
        <dbReference type="Proteomes" id="UP000298030"/>
    </source>
</evidence>
<keyword evidence="3" id="KW-1185">Reference proteome</keyword>
<accession>A0A4Y7T7U5</accession>
<dbReference type="OrthoDB" id="3358418at2759"/>
<evidence type="ECO:0000256" key="1">
    <source>
        <dbReference type="SAM" id="MobiDB-lite"/>
    </source>
</evidence>
<dbReference type="EMBL" id="QPFP01000024">
    <property type="protein sequence ID" value="TEB30180.1"/>
    <property type="molecule type" value="Genomic_DNA"/>
</dbReference>
<reference evidence="2 3" key="1">
    <citation type="journal article" date="2019" name="Nat. Ecol. Evol.">
        <title>Megaphylogeny resolves global patterns of mushroom evolution.</title>
        <authorList>
            <person name="Varga T."/>
            <person name="Krizsan K."/>
            <person name="Foldi C."/>
            <person name="Dima B."/>
            <person name="Sanchez-Garcia M."/>
            <person name="Sanchez-Ramirez S."/>
            <person name="Szollosi G.J."/>
            <person name="Szarkandi J.G."/>
            <person name="Papp V."/>
            <person name="Albert L."/>
            <person name="Andreopoulos W."/>
            <person name="Angelini C."/>
            <person name="Antonin V."/>
            <person name="Barry K.W."/>
            <person name="Bougher N.L."/>
            <person name="Buchanan P."/>
            <person name="Buyck B."/>
            <person name="Bense V."/>
            <person name="Catcheside P."/>
            <person name="Chovatia M."/>
            <person name="Cooper J."/>
            <person name="Damon W."/>
            <person name="Desjardin D."/>
            <person name="Finy P."/>
            <person name="Geml J."/>
            <person name="Haridas S."/>
            <person name="Hughes K."/>
            <person name="Justo A."/>
            <person name="Karasinski D."/>
            <person name="Kautmanova I."/>
            <person name="Kiss B."/>
            <person name="Kocsube S."/>
            <person name="Kotiranta H."/>
            <person name="LaButti K.M."/>
            <person name="Lechner B.E."/>
            <person name="Liimatainen K."/>
            <person name="Lipzen A."/>
            <person name="Lukacs Z."/>
            <person name="Mihaltcheva S."/>
            <person name="Morgado L.N."/>
            <person name="Niskanen T."/>
            <person name="Noordeloos M.E."/>
            <person name="Ohm R.A."/>
            <person name="Ortiz-Santana B."/>
            <person name="Ovrebo C."/>
            <person name="Racz N."/>
            <person name="Riley R."/>
            <person name="Savchenko A."/>
            <person name="Shiryaev A."/>
            <person name="Soop K."/>
            <person name="Spirin V."/>
            <person name="Szebenyi C."/>
            <person name="Tomsovsky M."/>
            <person name="Tulloss R.E."/>
            <person name="Uehling J."/>
            <person name="Grigoriev I.V."/>
            <person name="Vagvolgyi C."/>
            <person name="Papp T."/>
            <person name="Martin F.M."/>
            <person name="Miettinen O."/>
            <person name="Hibbett D.S."/>
            <person name="Nagy L.G."/>
        </authorList>
    </citation>
    <scope>NUCLEOTIDE SEQUENCE [LARGE SCALE GENOMIC DNA]</scope>
    <source>
        <strain evidence="2 3">FP101781</strain>
    </source>
</reference>
<gene>
    <name evidence="2" type="ORF">FA13DRAFT_1733998</name>
</gene>
<dbReference type="STRING" id="71717.A0A4Y7T7U5"/>
<protein>
    <submittedName>
        <fullName evidence="2">Uncharacterized protein</fullName>
    </submittedName>
</protein>
<organism evidence="2 3">
    <name type="scientific">Coprinellus micaceus</name>
    <name type="common">Glistening ink-cap mushroom</name>
    <name type="synonym">Coprinus micaceus</name>
    <dbReference type="NCBI Taxonomy" id="71717"/>
    <lineage>
        <taxon>Eukaryota</taxon>
        <taxon>Fungi</taxon>
        <taxon>Dikarya</taxon>
        <taxon>Basidiomycota</taxon>
        <taxon>Agaricomycotina</taxon>
        <taxon>Agaricomycetes</taxon>
        <taxon>Agaricomycetidae</taxon>
        <taxon>Agaricales</taxon>
        <taxon>Agaricineae</taxon>
        <taxon>Psathyrellaceae</taxon>
        <taxon>Coprinellus</taxon>
    </lineage>
</organism>
<feature type="non-terminal residue" evidence="2">
    <location>
        <position position="141"/>
    </location>
</feature>
<dbReference type="AlphaFoldDB" id="A0A4Y7T7U5"/>
<sequence length="141" mass="16226">MRTHLYSMLGVSSDGVLPDSHGEGTALEENGPVRFVWDKTTKQSIHNARMKIRTKDFGKKILDAAFEQCFTTFRAKYRAQNDNEVAQMSKKREEAKARKARHVSRRKMDQANERFRNSPIALRLALKLPDFEDLAFDPALQ</sequence>